<name>A0A7C3VKJ8_9CYAN</name>
<comment type="caution">
    <text evidence="1">The sequence shown here is derived from an EMBL/GenBank/DDBJ whole genome shotgun (WGS) entry which is preliminary data.</text>
</comment>
<evidence type="ECO:0000313" key="1">
    <source>
        <dbReference type="EMBL" id="HGG03399.1"/>
    </source>
</evidence>
<sequence length="400" mass="46544">MAKKPDLHPYSDKQAFERLMLLIATLVQYPGVGGGEPETPPEGHRDALQEVQTRLREVAATSEIFFPEGYPATPTIRKDLETLRNYGILERRMYRWGYYLGTGALSIEELRLAFHALSSQAKYQGNPQARRVHETLAKRLRGLDLDMKGEFFYPVYQHFNRAIVHTDPEEMMRQGETRHNLFHQLDTIETAILAGQALEIYRSSNPFPTQQLGMIEVWPLQLIYHDIAWYLIYEYRQNGQLEIGRLDRFKEYCHILNPEGRGVEAQRQSLAKAHKLLETGWGLYLGQLEEQQQELAGNLEYIQVKVRFYPPMTAFILEGERRHPKQKIRRGAKDAKGNLEYVDYTVPLPPRSHNEFFRWLCRYMDNVKVIFPPEMVVKHREAAGKLRERYGATTGGLPLR</sequence>
<organism evidence="1">
    <name type="scientific">Planktothricoides sp. SpSt-374</name>
    <dbReference type="NCBI Taxonomy" id="2282167"/>
    <lineage>
        <taxon>Bacteria</taxon>
        <taxon>Bacillati</taxon>
        <taxon>Cyanobacteriota</taxon>
        <taxon>Cyanophyceae</taxon>
        <taxon>Oscillatoriophycideae</taxon>
        <taxon>Oscillatoriales</taxon>
        <taxon>Oscillatoriaceae</taxon>
        <taxon>Planktothricoides</taxon>
    </lineage>
</organism>
<gene>
    <name evidence="1" type="ORF">ENR15_22860</name>
</gene>
<reference evidence="1" key="1">
    <citation type="journal article" date="2020" name="mSystems">
        <title>Genome- and Community-Level Interaction Insights into Carbon Utilization and Element Cycling Functions of Hydrothermarchaeota in Hydrothermal Sediment.</title>
        <authorList>
            <person name="Zhou Z."/>
            <person name="Liu Y."/>
            <person name="Xu W."/>
            <person name="Pan J."/>
            <person name="Luo Z.H."/>
            <person name="Li M."/>
        </authorList>
    </citation>
    <scope>NUCLEOTIDE SEQUENCE [LARGE SCALE GENOMIC DNA]</scope>
    <source>
        <strain evidence="1">SpSt-374</strain>
    </source>
</reference>
<dbReference type="EMBL" id="DSPX01000233">
    <property type="protein sequence ID" value="HGG03399.1"/>
    <property type="molecule type" value="Genomic_DNA"/>
</dbReference>
<dbReference type="PROSITE" id="PS52050">
    <property type="entry name" value="WYL"/>
    <property type="match status" value="1"/>
</dbReference>
<protein>
    <submittedName>
        <fullName evidence="1">WYL domain-containing protein</fullName>
    </submittedName>
</protein>
<accession>A0A7C3VKJ8</accession>
<proteinExistence type="predicted"/>
<dbReference type="AlphaFoldDB" id="A0A7C3VKJ8"/>